<accession>A0A931MVG0</accession>
<dbReference type="GO" id="GO:0005829">
    <property type="term" value="C:cytosol"/>
    <property type="evidence" value="ECO:0007669"/>
    <property type="project" value="TreeGrafter"/>
</dbReference>
<dbReference type="PANTHER" id="PTHR45833">
    <property type="entry name" value="METHIONINE SYNTHASE"/>
    <property type="match status" value="1"/>
</dbReference>
<evidence type="ECO:0000259" key="3">
    <source>
        <dbReference type="PROSITE" id="PS51332"/>
    </source>
</evidence>
<dbReference type="AlphaFoldDB" id="A0A931MVG0"/>
<gene>
    <name evidence="4" type="ORF">H0267_12290</name>
</gene>
<sequence>MSNHHETLAQLFLDGEEEKAFEYVETLLIDHPQLYLFEDILTPAMYYIGELWEKNKITVADEHLATGICDFIISKLDTNLSEGVNSSKKQPKVMLFGVEEEQHYIGLKMAANTFRAEGWKVRYLGPNLRLEHSLSQLHKFKPDVIGISAALSYRLSTLKNIIHELAHLDWRPTLLIGGRMAKSYGLSDLESNQVIVIRDLKHLEEWLQEGVESIYNETS</sequence>
<evidence type="ECO:0000256" key="1">
    <source>
        <dbReference type="ARBA" id="ARBA00022723"/>
    </source>
</evidence>
<evidence type="ECO:0000313" key="4">
    <source>
        <dbReference type="EMBL" id="MBH0230998.1"/>
    </source>
</evidence>
<dbReference type="Proteomes" id="UP000614490">
    <property type="component" value="Unassembled WGS sequence"/>
</dbReference>
<proteinExistence type="predicted"/>
<keyword evidence="2" id="KW-0170">Cobalt</keyword>
<dbReference type="InterPro" id="IPR003759">
    <property type="entry name" value="Cbl-bd_cap"/>
</dbReference>
<dbReference type="EMBL" id="JADZSC010000002">
    <property type="protein sequence ID" value="MBH0230998.1"/>
    <property type="molecule type" value="Genomic_DNA"/>
</dbReference>
<dbReference type="InterPro" id="IPR006158">
    <property type="entry name" value="Cobalamin-bd"/>
</dbReference>
<comment type="caution">
    <text evidence="4">The sequence shown here is derived from an EMBL/GenBank/DDBJ whole genome shotgun (WGS) entry which is preliminary data.</text>
</comment>
<dbReference type="InterPro" id="IPR036724">
    <property type="entry name" value="Cobalamin-bd_sf"/>
</dbReference>
<dbReference type="GO" id="GO:0008705">
    <property type="term" value="F:methionine synthase activity"/>
    <property type="evidence" value="ECO:0007669"/>
    <property type="project" value="TreeGrafter"/>
</dbReference>
<dbReference type="RefSeq" id="WP_197317599.1">
    <property type="nucleotide sequence ID" value="NZ_JADZSC010000002.1"/>
</dbReference>
<organism evidence="4 5">
    <name type="scientific">Halobacillus yeomjeoni</name>
    <dbReference type="NCBI Taxonomy" id="311194"/>
    <lineage>
        <taxon>Bacteria</taxon>
        <taxon>Bacillati</taxon>
        <taxon>Bacillota</taxon>
        <taxon>Bacilli</taxon>
        <taxon>Bacillales</taxon>
        <taxon>Bacillaceae</taxon>
        <taxon>Halobacillus</taxon>
    </lineage>
</organism>
<dbReference type="InterPro" id="IPR050554">
    <property type="entry name" value="Met_Synthase/Corrinoid"/>
</dbReference>
<feature type="domain" description="B12-binding" evidence="3">
    <location>
        <begin position="90"/>
        <end position="219"/>
    </location>
</feature>
<keyword evidence="5" id="KW-1185">Reference proteome</keyword>
<keyword evidence="1" id="KW-0479">Metal-binding</keyword>
<dbReference type="Gene3D" id="3.40.50.280">
    <property type="entry name" value="Cobalamin-binding domain"/>
    <property type="match status" value="1"/>
</dbReference>
<dbReference type="CDD" id="cd02065">
    <property type="entry name" value="B12-binding_like"/>
    <property type="match status" value="1"/>
</dbReference>
<dbReference type="GO" id="GO:0050667">
    <property type="term" value="P:homocysteine metabolic process"/>
    <property type="evidence" value="ECO:0007669"/>
    <property type="project" value="TreeGrafter"/>
</dbReference>
<dbReference type="Pfam" id="PF02310">
    <property type="entry name" value="B12-binding"/>
    <property type="match status" value="1"/>
</dbReference>
<protein>
    <submittedName>
        <fullName evidence="4">Cobalamin-dependent protein</fullName>
    </submittedName>
</protein>
<dbReference type="GO" id="GO:0031419">
    <property type="term" value="F:cobalamin binding"/>
    <property type="evidence" value="ECO:0007669"/>
    <property type="project" value="InterPro"/>
</dbReference>
<dbReference type="GO" id="GO:0046653">
    <property type="term" value="P:tetrahydrofolate metabolic process"/>
    <property type="evidence" value="ECO:0007669"/>
    <property type="project" value="TreeGrafter"/>
</dbReference>
<dbReference type="Gene3D" id="1.10.1240.10">
    <property type="entry name" value="Methionine synthase domain"/>
    <property type="match status" value="1"/>
</dbReference>
<evidence type="ECO:0000313" key="5">
    <source>
        <dbReference type="Proteomes" id="UP000614490"/>
    </source>
</evidence>
<dbReference type="SUPFAM" id="SSF52242">
    <property type="entry name" value="Cobalamin (vitamin B12)-binding domain"/>
    <property type="match status" value="1"/>
</dbReference>
<name>A0A931MVG0_9BACI</name>
<dbReference type="PROSITE" id="PS51332">
    <property type="entry name" value="B12_BINDING"/>
    <property type="match status" value="1"/>
</dbReference>
<evidence type="ECO:0000256" key="2">
    <source>
        <dbReference type="ARBA" id="ARBA00023285"/>
    </source>
</evidence>
<dbReference type="Pfam" id="PF02607">
    <property type="entry name" value="B12-binding_2"/>
    <property type="match status" value="1"/>
</dbReference>
<dbReference type="SUPFAM" id="SSF47644">
    <property type="entry name" value="Methionine synthase domain"/>
    <property type="match status" value="1"/>
</dbReference>
<dbReference type="PANTHER" id="PTHR45833:SF1">
    <property type="entry name" value="METHIONINE SYNTHASE"/>
    <property type="match status" value="1"/>
</dbReference>
<dbReference type="GO" id="GO:0046872">
    <property type="term" value="F:metal ion binding"/>
    <property type="evidence" value="ECO:0007669"/>
    <property type="project" value="UniProtKB-KW"/>
</dbReference>
<dbReference type="InterPro" id="IPR036594">
    <property type="entry name" value="Meth_synthase_dom"/>
</dbReference>
<reference evidence="4 5" key="1">
    <citation type="journal article" date="2005" name="Int. J. Syst. Evol. Microbiol.">
        <title>Halobacillus yeomjeoni sp. nov., isolated from a marine solar saltern in Korea.</title>
        <authorList>
            <person name="Yoon J.H."/>
            <person name="Kang S.J."/>
            <person name="Lee C.H."/>
            <person name="Oh H.W."/>
            <person name="Oh T.K."/>
        </authorList>
    </citation>
    <scope>NUCLEOTIDE SEQUENCE [LARGE SCALE GENOMIC DNA]</scope>
    <source>
        <strain evidence="4 5">KCTC 3957</strain>
    </source>
</reference>